<dbReference type="CDD" id="cd09009">
    <property type="entry name" value="PNP-EcPNPII_like"/>
    <property type="match status" value="1"/>
</dbReference>
<dbReference type="eggNOG" id="KOG3984">
    <property type="taxonomic scope" value="Eukaryota"/>
</dbReference>
<feature type="binding site" evidence="12">
    <location>
        <begin position="110"/>
        <end position="112"/>
    </location>
    <ligand>
        <name>phosphate</name>
        <dbReference type="ChEBI" id="CHEBI:43474"/>
    </ligand>
</feature>
<dbReference type="NCBIfam" id="NF006054">
    <property type="entry name" value="PRK08202.1"/>
    <property type="match status" value="1"/>
</dbReference>
<dbReference type="GO" id="GO:0005737">
    <property type="term" value="C:cytoplasm"/>
    <property type="evidence" value="ECO:0007669"/>
    <property type="project" value="TreeGrafter"/>
</dbReference>
<feature type="binding site" evidence="12">
    <location>
        <position position="90"/>
    </location>
    <ligand>
        <name>phosphate</name>
        <dbReference type="ChEBI" id="CHEBI:43474"/>
    </ligand>
</feature>
<evidence type="ECO:0000313" key="15">
    <source>
        <dbReference type="Proteomes" id="UP000007879"/>
    </source>
</evidence>
<evidence type="ECO:0000256" key="5">
    <source>
        <dbReference type="ARBA" id="ARBA00022676"/>
    </source>
</evidence>
<evidence type="ECO:0000256" key="10">
    <source>
        <dbReference type="ARBA" id="ARBA00023970"/>
    </source>
</evidence>
<dbReference type="InParanoid" id="A0A1X7VWH2"/>
<comment type="catalytic activity">
    <reaction evidence="8">
        <text>2'-deoxyguanosine + phosphate = 2-deoxy-alpha-D-ribose 1-phosphate + guanine</text>
        <dbReference type="Rhea" id="RHEA:27738"/>
        <dbReference type="ChEBI" id="CHEBI:16235"/>
        <dbReference type="ChEBI" id="CHEBI:17172"/>
        <dbReference type="ChEBI" id="CHEBI:43474"/>
        <dbReference type="ChEBI" id="CHEBI:57259"/>
        <dbReference type="EC" id="2.4.2.1"/>
    </reaction>
</comment>
<evidence type="ECO:0000256" key="6">
    <source>
        <dbReference type="ARBA" id="ARBA00022679"/>
    </source>
</evidence>
<dbReference type="AlphaFoldDB" id="A0A1X7VWH2"/>
<dbReference type="NCBIfam" id="TIGR01697">
    <property type="entry name" value="PNPH-PUNA-XAPA"/>
    <property type="match status" value="1"/>
</dbReference>
<dbReference type="OMA" id="EGVYAQF"/>
<dbReference type="EC" id="2.4.2.1" evidence="3 11"/>
<comment type="similarity">
    <text evidence="2 11">Belongs to the PNP/MTAP phosphorylase family.</text>
</comment>
<dbReference type="PIRSF" id="PIRSF000477">
    <property type="entry name" value="PurNPase"/>
    <property type="match status" value="1"/>
</dbReference>
<feature type="binding site" evidence="12">
    <location>
        <position position="227"/>
    </location>
    <ligand>
        <name>a purine D-ribonucleoside</name>
        <dbReference type="ChEBI" id="CHEBI:142355"/>
    </ligand>
</feature>
<dbReference type="PANTHER" id="PTHR11904">
    <property type="entry name" value="METHYLTHIOADENOSINE/PURINE NUCLEOSIDE PHOSPHORYLASE"/>
    <property type="match status" value="1"/>
</dbReference>
<evidence type="ECO:0000313" key="14">
    <source>
        <dbReference type="EnsemblMetazoa" id="Aqu2.1.44210_001"/>
    </source>
</evidence>
<reference evidence="15" key="1">
    <citation type="journal article" date="2010" name="Nature">
        <title>The Amphimedon queenslandica genome and the evolution of animal complexity.</title>
        <authorList>
            <person name="Srivastava M."/>
            <person name="Simakov O."/>
            <person name="Chapman J."/>
            <person name="Fahey B."/>
            <person name="Gauthier M.E."/>
            <person name="Mitros T."/>
            <person name="Richards G.S."/>
            <person name="Conaco C."/>
            <person name="Dacre M."/>
            <person name="Hellsten U."/>
            <person name="Larroux C."/>
            <person name="Putnam N.H."/>
            <person name="Stanke M."/>
            <person name="Adamska M."/>
            <person name="Darling A."/>
            <person name="Degnan S.M."/>
            <person name="Oakley T.H."/>
            <person name="Plachetzki D.C."/>
            <person name="Zhai Y."/>
            <person name="Adamski M."/>
            <person name="Calcino A."/>
            <person name="Cummins S.F."/>
            <person name="Goodstein D.M."/>
            <person name="Harris C."/>
            <person name="Jackson D.J."/>
            <person name="Leys S.P."/>
            <person name="Shu S."/>
            <person name="Woodcroft B.J."/>
            <person name="Vervoort M."/>
            <person name="Kosik K.S."/>
            <person name="Manning G."/>
            <person name="Degnan B.M."/>
            <person name="Rokhsar D.S."/>
        </authorList>
    </citation>
    <scope>NUCLEOTIDE SEQUENCE [LARGE SCALE GENOMIC DNA]</scope>
</reference>
<comment type="function">
    <text evidence="11">The purine nucleoside phosphorylases catalyze the phosphorolytic breakdown of the N-glycosidic bond in the beta-(deoxy)ribonucleoside molecules, with the formation of the corresponding free purine bases and pentose-1-phosphate.</text>
</comment>
<evidence type="ECO:0000256" key="3">
    <source>
        <dbReference type="ARBA" id="ARBA00011886"/>
    </source>
</evidence>
<keyword evidence="15" id="KW-1185">Reference proteome</keyword>
<keyword evidence="6 11" id="KW-0808">Transferase</keyword>
<evidence type="ECO:0000256" key="9">
    <source>
        <dbReference type="ARBA" id="ARBA00023950"/>
    </source>
</evidence>
<dbReference type="FunFam" id="3.40.50.1580:FF:000004">
    <property type="entry name" value="Purine nucleoside phosphorylase"/>
    <property type="match status" value="1"/>
</dbReference>
<comment type="catalytic activity">
    <reaction evidence="9">
        <text>2'-deoxyinosine + phosphate = 2-deoxy-alpha-D-ribose 1-phosphate + hypoxanthine</text>
        <dbReference type="Rhea" id="RHEA:27750"/>
        <dbReference type="ChEBI" id="CHEBI:17368"/>
        <dbReference type="ChEBI" id="CHEBI:28997"/>
        <dbReference type="ChEBI" id="CHEBI:43474"/>
        <dbReference type="ChEBI" id="CHEBI:57259"/>
        <dbReference type="EC" id="2.4.2.1"/>
    </reaction>
</comment>
<sequence>MAAMSLLSFETPERRRSSVNLAEMHRKVSQIEHDEIQKVTSSVLEKTNLCPKLGIICGSGLGGLANEIKDPQVIPYAEIEGFPKCTVQGHAGNLVLGYLSGVPTVCMQGRLHFYEGHPAWLVTMPIRMMKLIGVETLIVTNAAGGLNQDYKSGDVMVIKDHINMVGMTGHHPLVGPNDDKFGPRFPAMTVPYDRELRHLALQTAEELGFSSFIREGVYLSLSGPSYETPSESIFMRSIGADTVGMSTAPEVVVARHAGMRVLGFSMVTNVVILELDSDAIPPTHQEVMDTANARAKDLQLLVKTIVGKLASTL</sequence>
<evidence type="ECO:0000256" key="2">
    <source>
        <dbReference type="ARBA" id="ARBA00006751"/>
    </source>
</evidence>
<dbReference type="Proteomes" id="UP000007879">
    <property type="component" value="Unassembled WGS sequence"/>
</dbReference>
<evidence type="ECO:0000256" key="4">
    <source>
        <dbReference type="ARBA" id="ARBA00013834"/>
    </source>
</evidence>
<reference evidence="14" key="2">
    <citation type="submission" date="2017-05" db="UniProtKB">
        <authorList>
            <consortium name="EnsemblMetazoa"/>
        </authorList>
    </citation>
    <scope>IDENTIFICATION</scope>
</reference>
<dbReference type="InterPro" id="IPR000845">
    <property type="entry name" value="Nucleoside_phosphorylase_d"/>
</dbReference>
<feature type="domain" description="Nucleoside phosphorylase" evidence="13">
    <location>
        <begin position="52"/>
        <end position="306"/>
    </location>
</feature>
<keyword evidence="5 11" id="KW-0328">Glycosyltransferase</keyword>
<dbReference type="UniPathway" id="UPA00606"/>
<dbReference type="GO" id="GO:0004731">
    <property type="term" value="F:purine-nucleoside phosphorylase activity"/>
    <property type="evidence" value="ECO:0007669"/>
    <property type="project" value="UniProtKB-EC"/>
</dbReference>
<dbReference type="STRING" id="400682.A0A1X7VWH2"/>
<evidence type="ECO:0000256" key="11">
    <source>
        <dbReference type="PIRNR" id="PIRNR000477"/>
    </source>
</evidence>
<evidence type="ECO:0000259" key="13">
    <source>
        <dbReference type="Pfam" id="PF01048"/>
    </source>
</evidence>
<evidence type="ECO:0000256" key="8">
    <source>
        <dbReference type="ARBA" id="ARBA00023929"/>
    </source>
</evidence>
<feature type="binding site" evidence="12">
    <location>
        <position position="142"/>
    </location>
    <ligand>
        <name>phosphate</name>
        <dbReference type="ChEBI" id="CHEBI:43474"/>
    </ligand>
</feature>
<dbReference type="InterPro" id="IPR035994">
    <property type="entry name" value="Nucleoside_phosphorylase_sf"/>
</dbReference>
<comment type="catalytic activity">
    <reaction evidence="10">
        <text>guanosine + phosphate = alpha-D-ribose 1-phosphate + guanine</text>
        <dbReference type="Rhea" id="RHEA:13233"/>
        <dbReference type="ChEBI" id="CHEBI:16235"/>
        <dbReference type="ChEBI" id="CHEBI:16750"/>
        <dbReference type="ChEBI" id="CHEBI:43474"/>
        <dbReference type="ChEBI" id="CHEBI:57720"/>
        <dbReference type="EC" id="2.4.2.1"/>
    </reaction>
</comment>
<evidence type="ECO:0000256" key="7">
    <source>
        <dbReference type="ARBA" id="ARBA00023918"/>
    </source>
</evidence>
<feature type="binding site" evidence="12">
    <location>
        <position position="59"/>
    </location>
    <ligand>
        <name>phosphate</name>
        <dbReference type="ChEBI" id="CHEBI:43474"/>
    </ligand>
</feature>
<protein>
    <recommendedName>
        <fullName evidence="4 11">Purine nucleoside phosphorylase</fullName>
        <ecNumber evidence="3 11">2.4.2.1</ecNumber>
    </recommendedName>
    <alternativeName>
        <fullName evidence="11">Inosine-guanosine phosphorylase</fullName>
    </alternativeName>
</protein>
<comment type="catalytic activity">
    <reaction evidence="7">
        <text>inosine + phosphate = alpha-D-ribose 1-phosphate + hypoxanthine</text>
        <dbReference type="Rhea" id="RHEA:27646"/>
        <dbReference type="ChEBI" id="CHEBI:17368"/>
        <dbReference type="ChEBI" id="CHEBI:17596"/>
        <dbReference type="ChEBI" id="CHEBI:43474"/>
        <dbReference type="ChEBI" id="CHEBI:57720"/>
        <dbReference type="EC" id="2.4.2.1"/>
    </reaction>
</comment>
<comment type="pathway">
    <text evidence="1 11">Purine metabolism; purine nucleoside salvage.</text>
</comment>
<proteinExistence type="inferred from homology"/>
<gene>
    <name evidence="14" type="primary">100635928</name>
</gene>
<accession>A0A1X7VWH2</accession>
<dbReference type="NCBIfam" id="TIGR01700">
    <property type="entry name" value="PNPH"/>
    <property type="match status" value="1"/>
</dbReference>
<dbReference type="InterPro" id="IPR011268">
    <property type="entry name" value="Purine_phosphorylase"/>
</dbReference>
<dbReference type="InterPro" id="IPR011270">
    <property type="entry name" value="Pur_Nuc_Pase_Ino/Guo-sp"/>
</dbReference>
<dbReference type="PANTHER" id="PTHR11904:SF9">
    <property type="entry name" value="PURINE NUCLEOSIDE PHOSPHORYLASE-RELATED"/>
    <property type="match status" value="1"/>
</dbReference>
<dbReference type="Gene3D" id="3.40.50.1580">
    <property type="entry name" value="Nucleoside phosphorylase domain"/>
    <property type="match status" value="1"/>
</dbReference>
<dbReference type="EnsemblMetazoa" id="Aqu2.1.44210_001">
    <property type="protein sequence ID" value="Aqu2.1.44210_001"/>
    <property type="gene ID" value="Aqu2.1.44210"/>
</dbReference>
<dbReference type="EnsemblMetazoa" id="XM_003382486.3">
    <property type="protein sequence ID" value="XP_003382534.1"/>
    <property type="gene ID" value="LOC100635928"/>
</dbReference>
<feature type="binding site" evidence="12">
    <location>
        <position position="269"/>
    </location>
    <ligand>
        <name>a purine D-ribonucleoside</name>
        <dbReference type="ChEBI" id="CHEBI:142355"/>
    </ligand>
</feature>
<evidence type="ECO:0000256" key="12">
    <source>
        <dbReference type="PIRSR" id="PIRSR000477-2"/>
    </source>
</evidence>
<feature type="binding site" evidence="12">
    <location>
        <position position="246"/>
    </location>
    <ligand>
        <name>phosphate</name>
        <dbReference type="ChEBI" id="CHEBI:43474"/>
    </ligand>
</feature>
<name>A0A1X7VWH2_AMPQE</name>
<dbReference type="GO" id="GO:0009116">
    <property type="term" value="P:nucleoside metabolic process"/>
    <property type="evidence" value="ECO:0007669"/>
    <property type="project" value="InterPro"/>
</dbReference>
<dbReference type="SUPFAM" id="SSF53167">
    <property type="entry name" value="Purine and uridine phosphorylases"/>
    <property type="match status" value="1"/>
</dbReference>
<dbReference type="KEGG" id="aqu:100635928"/>
<dbReference type="Pfam" id="PF01048">
    <property type="entry name" value="PNP_UDP_1"/>
    <property type="match status" value="1"/>
</dbReference>
<evidence type="ECO:0000256" key="1">
    <source>
        <dbReference type="ARBA" id="ARBA00005058"/>
    </source>
</evidence>
<organism evidence="14">
    <name type="scientific">Amphimedon queenslandica</name>
    <name type="common">Sponge</name>
    <dbReference type="NCBI Taxonomy" id="400682"/>
    <lineage>
        <taxon>Eukaryota</taxon>
        <taxon>Metazoa</taxon>
        <taxon>Porifera</taxon>
        <taxon>Demospongiae</taxon>
        <taxon>Heteroscleromorpha</taxon>
        <taxon>Haplosclerida</taxon>
        <taxon>Niphatidae</taxon>
        <taxon>Amphimedon</taxon>
    </lineage>
</organism>
<dbReference type="OrthoDB" id="10261782at2759"/>